<feature type="compositionally biased region" description="Basic residues" evidence="1">
    <location>
        <begin position="1"/>
        <end position="14"/>
    </location>
</feature>
<feature type="compositionally biased region" description="Basic and acidic residues" evidence="1">
    <location>
        <begin position="398"/>
        <end position="413"/>
    </location>
</feature>
<dbReference type="Proteomes" id="UP000886523">
    <property type="component" value="Unassembled WGS sequence"/>
</dbReference>
<accession>A0A9P6DQD2</accession>
<dbReference type="EMBL" id="MU129108">
    <property type="protein sequence ID" value="KAF9506515.1"/>
    <property type="molecule type" value="Genomic_DNA"/>
</dbReference>
<organism evidence="2 3">
    <name type="scientific">Hydnum rufescens UP504</name>
    <dbReference type="NCBI Taxonomy" id="1448309"/>
    <lineage>
        <taxon>Eukaryota</taxon>
        <taxon>Fungi</taxon>
        <taxon>Dikarya</taxon>
        <taxon>Basidiomycota</taxon>
        <taxon>Agaricomycotina</taxon>
        <taxon>Agaricomycetes</taxon>
        <taxon>Cantharellales</taxon>
        <taxon>Hydnaceae</taxon>
        <taxon>Hydnum</taxon>
    </lineage>
</organism>
<keyword evidence="3" id="KW-1185">Reference proteome</keyword>
<gene>
    <name evidence="2" type="ORF">BS47DRAFT_1399409</name>
</gene>
<name>A0A9P6DQD2_9AGAM</name>
<proteinExistence type="predicted"/>
<evidence type="ECO:0000256" key="1">
    <source>
        <dbReference type="SAM" id="MobiDB-lite"/>
    </source>
</evidence>
<evidence type="ECO:0000313" key="2">
    <source>
        <dbReference type="EMBL" id="KAF9506515.1"/>
    </source>
</evidence>
<dbReference type="AlphaFoldDB" id="A0A9P6DQD2"/>
<protein>
    <submittedName>
        <fullName evidence="2">Uncharacterized protein</fullName>
    </submittedName>
</protein>
<feature type="compositionally biased region" description="Polar residues" evidence="1">
    <location>
        <begin position="73"/>
        <end position="83"/>
    </location>
</feature>
<feature type="region of interest" description="Disordered" evidence="1">
    <location>
        <begin position="394"/>
        <end position="413"/>
    </location>
</feature>
<sequence>MPPKRTNTKTRKPTGKNSGSTSALAPSSDISSATPELKSKLPKFKKKLVDPLAAPPDPTPSTSTDPLRWDYGESSSPSFQNLNKVRGERPTSQRHFVSIQDWVLEYTNTLWESDASPDLLELLNPQPERIRRPRNLLFCGPPSVVSQFGETMHRYDFDPFYDVARAWSSPLTWAFFDKLCTRHMYTRNSPHVPYLPQHRFPFQEVVQRGSYALDFFLGAGWLITMRKALIDAFDVYRLWLKAFQFFRLELDRIPVMEHGTHSDVAKALIESGQDGSLPGDAEQSFAKITAYRKFPGCWSGATMFWGRSQSSGAFISMDDPDVPMAELERHGVPLHGIRILEPREVRTLDPHRQGIYLPSPRLSPMGWPNAVLIEPWGFMAEFGMKRGAQVQASSAMDVRSHPQKEDYVHQRDV</sequence>
<comment type="caution">
    <text evidence="2">The sequence shown here is derived from an EMBL/GenBank/DDBJ whole genome shotgun (WGS) entry which is preliminary data.</text>
</comment>
<evidence type="ECO:0000313" key="3">
    <source>
        <dbReference type="Proteomes" id="UP000886523"/>
    </source>
</evidence>
<feature type="compositionally biased region" description="Polar residues" evidence="1">
    <location>
        <begin position="18"/>
        <end position="34"/>
    </location>
</feature>
<reference evidence="2" key="1">
    <citation type="journal article" date="2020" name="Nat. Commun.">
        <title>Large-scale genome sequencing of mycorrhizal fungi provides insights into the early evolution of symbiotic traits.</title>
        <authorList>
            <person name="Miyauchi S."/>
            <person name="Kiss E."/>
            <person name="Kuo A."/>
            <person name="Drula E."/>
            <person name="Kohler A."/>
            <person name="Sanchez-Garcia M."/>
            <person name="Morin E."/>
            <person name="Andreopoulos B."/>
            <person name="Barry K.W."/>
            <person name="Bonito G."/>
            <person name="Buee M."/>
            <person name="Carver A."/>
            <person name="Chen C."/>
            <person name="Cichocki N."/>
            <person name="Clum A."/>
            <person name="Culley D."/>
            <person name="Crous P.W."/>
            <person name="Fauchery L."/>
            <person name="Girlanda M."/>
            <person name="Hayes R.D."/>
            <person name="Keri Z."/>
            <person name="LaButti K."/>
            <person name="Lipzen A."/>
            <person name="Lombard V."/>
            <person name="Magnuson J."/>
            <person name="Maillard F."/>
            <person name="Murat C."/>
            <person name="Nolan M."/>
            <person name="Ohm R.A."/>
            <person name="Pangilinan J."/>
            <person name="Pereira M.F."/>
            <person name="Perotto S."/>
            <person name="Peter M."/>
            <person name="Pfister S."/>
            <person name="Riley R."/>
            <person name="Sitrit Y."/>
            <person name="Stielow J.B."/>
            <person name="Szollosi G."/>
            <person name="Zifcakova L."/>
            <person name="Stursova M."/>
            <person name="Spatafora J.W."/>
            <person name="Tedersoo L."/>
            <person name="Vaario L.M."/>
            <person name="Yamada A."/>
            <person name="Yan M."/>
            <person name="Wang P."/>
            <person name="Xu J."/>
            <person name="Bruns T."/>
            <person name="Baldrian P."/>
            <person name="Vilgalys R."/>
            <person name="Dunand C."/>
            <person name="Henrissat B."/>
            <person name="Grigoriev I.V."/>
            <person name="Hibbett D."/>
            <person name="Nagy L.G."/>
            <person name="Martin F.M."/>
        </authorList>
    </citation>
    <scope>NUCLEOTIDE SEQUENCE</scope>
    <source>
        <strain evidence="2">UP504</strain>
    </source>
</reference>
<feature type="region of interest" description="Disordered" evidence="1">
    <location>
        <begin position="1"/>
        <end position="89"/>
    </location>
</feature>